<dbReference type="RefSeq" id="WP_113855170.1">
    <property type="nucleotide sequence ID" value="NZ_CP011940.1"/>
</dbReference>
<dbReference type="EMBL" id="JABAFG010000005">
    <property type="protein sequence ID" value="NME27829.1"/>
    <property type="molecule type" value="Genomic_DNA"/>
</dbReference>
<evidence type="ECO:0000313" key="3">
    <source>
        <dbReference type="EMBL" id="NME27829.1"/>
    </source>
</evidence>
<gene>
    <name evidence="2" type="ORF">ACGTZG_11635</name>
    <name evidence="3" type="ORF">HF872_04220</name>
</gene>
<reference evidence="3 4" key="1">
    <citation type="submission" date="2020-04" db="EMBL/GenBank/DDBJ databases">
        <authorList>
            <person name="Hitch T.C.A."/>
            <person name="Wylensek D."/>
            <person name="Clavel T."/>
        </authorList>
    </citation>
    <scope>NUCLEOTIDE SEQUENCE [LARGE SCALE GENOMIC DNA]</scope>
    <source>
        <strain evidence="3 4">Oil-RF-744-FAT-WT-6-1</strain>
    </source>
</reference>
<proteinExistence type="predicted"/>
<dbReference type="KEGG" id="mhw:ACT01_02165"/>
<name>A0A848BXX5_9FIRM</name>
<comment type="caution">
    <text evidence="3">The sequence shown here is derived from an EMBL/GenBank/DDBJ whole genome shotgun (WGS) entry which is preliminary data.</text>
</comment>
<dbReference type="OrthoDB" id="1623507at2"/>
<keyword evidence="5" id="KW-1185">Reference proteome</keyword>
<reference evidence="2 5" key="2">
    <citation type="submission" date="2024-10" db="EMBL/GenBank/DDBJ databases">
        <authorList>
            <person name="Sang B.-I."/>
            <person name="Prabhaharan D."/>
        </authorList>
    </citation>
    <scope>NUCLEOTIDE SEQUENCE [LARGE SCALE GENOMIC DNA]</scope>
    <source>
        <strain evidence="2 5">MH</strain>
    </source>
</reference>
<protein>
    <submittedName>
        <fullName evidence="3">Uncharacterized protein</fullName>
    </submittedName>
</protein>
<evidence type="ECO:0000313" key="5">
    <source>
        <dbReference type="Proteomes" id="UP001605989"/>
    </source>
</evidence>
<dbReference type="AlphaFoldDB" id="A0A848BXX5"/>
<organism evidence="3 4">
    <name type="scientific">Megasphaera hexanoica</name>
    <dbReference type="NCBI Taxonomy" id="1675036"/>
    <lineage>
        <taxon>Bacteria</taxon>
        <taxon>Bacillati</taxon>
        <taxon>Bacillota</taxon>
        <taxon>Negativicutes</taxon>
        <taxon>Veillonellales</taxon>
        <taxon>Veillonellaceae</taxon>
        <taxon>Megasphaera</taxon>
    </lineage>
</organism>
<accession>A0A848BXX5</accession>
<evidence type="ECO:0000256" key="1">
    <source>
        <dbReference type="SAM" id="MobiDB-lite"/>
    </source>
</evidence>
<feature type="compositionally biased region" description="Acidic residues" evidence="1">
    <location>
        <begin position="90"/>
        <end position="100"/>
    </location>
</feature>
<dbReference type="Proteomes" id="UP000591071">
    <property type="component" value="Unassembled WGS sequence"/>
</dbReference>
<evidence type="ECO:0000313" key="4">
    <source>
        <dbReference type="Proteomes" id="UP000591071"/>
    </source>
</evidence>
<sequence>MLILLSLLAFIAMLCSFFLFLPLTYSLSADIQSPFHIRTVLSFLNHGLYYEWDYVFGQKPTKLCYIGWHKEPLSGRGQPPGIVPDKKDPEEPDKEEEDPLSENTIRDALQGADSPEPDDVCAASDTFWWKDYVWSEDFLSSCLSFFLRLLHHSRIRTVQTTGTLGLSQPHQTGMLSGFLYMLLPQAAQDLQFDFLNEIYDCHIQIAGRIYPGVIVLYALSFIVSPPVRRLLWAVRQHRKEFAHG</sequence>
<evidence type="ECO:0000313" key="2">
    <source>
        <dbReference type="EMBL" id="MFG6273838.1"/>
    </source>
</evidence>
<dbReference type="EMBL" id="JBIEKR010000010">
    <property type="protein sequence ID" value="MFG6273838.1"/>
    <property type="molecule type" value="Genomic_DNA"/>
</dbReference>
<dbReference type="Proteomes" id="UP001605989">
    <property type="component" value="Unassembled WGS sequence"/>
</dbReference>
<feature type="region of interest" description="Disordered" evidence="1">
    <location>
        <begin position="76"/>
        <end position="118"/>
    </location>
</feature>